<feature type="zinc finger region" description="C3H1-type" evidence="5">
    <location>
        <begin position="129"/>
        <end position="152"/>
    </location>
</feature>
<dbReference type="SMART" id="SM00356">
    <property type="entry name" value="ZnF_C3H1"/>
    <property type="match status" value="3"/>
</dbReference>
<dbReference type="AlphaFoldDB" id="A0A0C9RL80"/>
<dbReference type="FunFam" id="4.10.1000.10:FF:000003">
    <property type="entry name" value="Zinc finger CCCH domain-containing protein"/>
    <property type="match status" value="1"/>
</dbReference>
<evidence type="ECO:0000256" key="4">
    <source>
        <dbReference type="ARBA" id="ARBA00022833"/>
    </source>
</evidence>
<feature type="region of interest" description="Disordered" evidence="6">
    <location>
        <begin position="100"/>
        <end position="120"/>
    </location>
</feature>
<dbReference type="Gene3D" id="4.10.1000.10">
    <property type="entry name" value="Zinc finger, CCCH-type"/>
    <property type="match status" value="3"/>
</dbReference>
<proteinExistence type="predicted"/>
<feature type="domain" description="C3H1-type" evidence="7">
    <location>
        <begin position="165"/>
        <end position="193"/>
    </location>
</feature>
<feature type="compositionally biased region" description="Low complexity" evidence="6">
    <location>
        <begin position="101"/>
        <end position="120"/>
    </location>
</feature>
<evidence type="ECO:0000256" key="2">
    <source>
        <dbReference type="ARBA" id="ARBA00022737"/>
    </source>
</evidence>
<feature type="zinc finger region" description="C3H1-type" evidence="5">
    <location>
        <begin position="231"/>
        <end position="259"/>
    </location>
</feature>
<dbReference type="GO" id="GO:0010468">
    <property type="term" value="P:regulation of gene expression"/>
    <property type="evidence" value="ECO:0007669"/>
    <property type="project" value="UniProtKB-ARBA"/>
</dbReference>
<keyword evidence="4 5" id="KW-0862">Zinc</keyword>
<evidence type="ECO:0000256" key="3">
    <source>
        <dbReference type="ARBA" id="ARBA00022771"/>
    </source>
</evidence>
<evidence type="ECO:0000256" key="1">
    <source>
        <dbReference type="ARBA" id="ARBA00022723"/>
    </source>
</evidence>
<dbReference type="GO" id="GO:0051252">
    <property type="term" value="P:regulation of RNA metabolic process"/>
    <property type="evidence" value="ECO:0007669"/>
    <property type="project" value="UniProtKB-ARBA"/>
</dbReference>
<dbReference type="GO" id="GO:0003729">
    <property type="term" value="F:mRNA binding"/>
    <property type="evidence" value="ECO:0007669"/>
    <property type="project" value="InterPro"/>
</dbReference>
<dbReference type="SUPFAM" id="SSF90229">
    <property type="entry name" value="CCCH zinc finger"/>
    <property type="match status" value="2"/>
</dbReference>
<feature type="region of interest" description="Disordered" evidence="6">
    <location>
        <begin position="44"/>
        <end position="77"/>
    </location>
</feature>
<keyword evidence="2" id="KW-0677">Repeat</keyword>
<evidence type="ECO:0000313" key="8">
    <source>
        <dbReference type="EMBL" id="JAG87386.1"/>
    </source>
</evidence>
<sequence>MESFEPMMKKPRGYDSGNGIGNGNGFQSWSSTAPVNTAMGMNAFPAVNPNPNPSSGPGVNFNPNPNPQGVGEMPSGMAAAAMGGGGGSYGSYENHAGDFVGGFQQQQGYNQNNNNNYGGSKNNSTLDLECRRYNTPEGCPYGLNCRFKHGPTDDRELSHQMPSLAGKTKPCMKFFSTSGCPYGESCHFLHYVPGGINALGLAPVQTVPSNVMPPPKKQAVPSADPSVSVPGFKTKLCNRFNTAEGCRFGDKCHFAHGENDLRTPNNPRQVNRSMPNEGPMQTASVVYNNGPPAAFTNSAGYGDGMAYGNAAAYSGNTFPTSQGYAEPTPPGVAGNASFVPNYNMTMEQPAQFPGAEGAAPAGPMSGTNVQQVY</sequence>
<evidence type="ECO:0000259" key="7">
    <source>
        <dbReference type="PROSITE" id="PS50103"/>
    </source>
</evidence>
<dbReference type="Pfam" id="PF00642">
    <property type="entry name" value="zf-CCCH"/>
    <property type="match status" value="2"/>
</dbReference>
<keyword evidence="3 5" id="KW-0863">Zinc-finger</keyword>
<dbReference type="EMBL" id="GCHU01012609">
    <property type="protein sequence ID" value="JAG87386.1"/>
    <property type="molecule type" value="Transcribed_RNA"/>
</dbReference>
<dbReference type="InterPro" id="IPR036855">
    <property type="entry name" value="Znf_CCCH_sf"/>
</dbReference>
<feature type="domain" description="C3H1-type" evidence="7">
    <location>
        <begin position="231"/>
        <end position="259"/>
    </location>
</feature>
<organism evidence="8">
    <name type="scientific">Wollemia nobilis</name>
    <dbReference type="NCBI Taxonomy" id="56998"/>
    <lineage>
        <taxon>Eukaryota</taxon>
        <taxon>Viridiplantae</taxon>
        <taxon>Streptophyta</taxon>
        <taxon>Embryophyta</taxon>
        <taxon>Tracheophyta</taxon>
        <taxon>Spermatophyta</taxon>
        <taxon>Pinopsida</taxon>
        <taxon>Pinidae</taxon>
        <taxon>Conifers II</taxon>
        <taxon>Araucariales</taxon>
        <taxon>Araucariaceae</taxon>
        <taxon>Wollemia</taxon>
    </lineage>
</organism>
<feature type="region of interest" description="Disordered" evidence="6">
    <location>
        <begin position="1"/>
        <end position="28"/>
    </location>
</feature>
<dbReference type="PANTHER" id="PTHR12547:SF18">
    <property type="entry name" value="PROTEIN TIS11"/>
    <property type="match status" value="1"/>
</dbReference>
<feature type="zinc finger region" description="C3H1-type" evidence="5">
    <location>
        <begin position="165"/>
        <end position="193"/>
    </location>
</feature>
<dbReference type="InterPro" id="IPR000571">
    <property type="entry name" value="Znf_CCCH"/>
</dbReference>
<feature type="region of interest" description="Disordered" evidence="6">
    <location>
        <begin position="351"/>
        <end position="373"/>
    </location>
</feature>
<dbReference type="PANTHER" id="PTHR12547">
    <property type="entry name" value="CCCH ZINC FINGER/TIS11-RELATED"/>
    <property type="match status" value="1"/>
</dbReference>
<dbReference type="GO" id="GO:0008270">
    <property type="term" value="F:zinc ion binding"/>
    <property type="evidence" value="ECO:0007669"/>
    <property type="project" value="UniProtKB-KW"/>
</dbReference>
<protein>
    <submittedName>
        <fullName evidence="8">TSA: Wollemia nobilis Ref_Wollemi_Transcript_12684_1767 transcribed RNA sequence</fullName>
    </submittedName>
</protein>
<feature type="compositionally biased region" description="Low complexity" evidence="6">
    <location>
        <begin position="351"/>
        <end position="366"/>
    </location>
</feature>
<accession>A0A0C9RL80</accession>
<evidence type="ECO:0000256" key="6">
    <source>
        <dbReference type="SAM" id="MobiDB-lite"/>
    </source>
</evidence>
<feature type="compositionally biased region" description="Polar residues" evidence="6">
    <location>
        <begin position="262"/>
        <end position="276"/>
    </location>
</feature>
<dbReference type="PROSITE" id="PS50103">
    <property type="entry name" value="ZF_C3H1"/>
    <property type="match status" value="3"/>
</dbReference>
<name>A0A0C9RL80_9CONI</name>
<reference evidence="8" key="1">
    <citation type="submission" date="2015-02" db="EMBL/GenBank/DDBJ databases">
        <title>A transcriptome of Wollemia nobilis - a relic of Gondwana.</title>
        <authorList>
            <person name="Chia J.Y."/>
            <person name="Leong Y.S."/>
            <person name="Abdul Karim S."/>
            <person name="Wan Azmi N."/>
            <person name="Hercus R."/>
            <person name="Croft L."/>
        </authorList>
    </citation>
    <scope>NUCLEOTIDE SEQUENCE</scope>
    <source>
        <strain evidence="8">MaeBrown</strain>
        <tissue evidence="8">Leaf</tissue>
    </source>
</reference>
<dbReference type="InterPro" id="IPR045877">
    <property type="entry name" value="ZFP36-like"/>
</dbReference>
<feature type="region of interest" description="Disordered" evidence="6">
    <location>
        <begin position="257"/>
        <end position="276"/>
    </location>
</feature>
<keyword evidence="1 5" id="KW-0479">Metal-binding</keyword>
<feature type="domain" description="C3H1-type" evidence="7">
    <location>
        <begin position="129"/>
        <end position="152"/>
    </location>
</feature>
<dbReference type="Pfam" id="PF14608">
    <property type="entry name" value="zf-CCCH_2"/>
    <property type="match status" value="1"/>
</dbReference>
<evidence type="ECO:0000256" key="5">
    <source>
        <dbReference type="PROSITE-ProRule" id="PRU00723"/>
    </source>
</evidence>